<dbReference type="Proteomes" id="UP001216390">
    <property type="component" value="Chromosome"/>
</dbReference>
<protein>
    <submittedName>
        <fullName evidence="2">Protein phosphatase 2C domain-containing protein</fullName>
    </submittedName>
</protein>
<dbReference type="InterPro" id="IPR015655">
    <property type="entry name" value="PP2C"/>
</dbReference>
<dbReference type="GO" id="GO:0004722">
    <property type="term" value="F:protein serine/threonine phosphatase activity"/>
    <property type="evidence" value="ECO:0007669"/>
    <property type="project" value="InterPro"/>
</dbReference>
<sequence length="270" mass="26802">MLSGLRRLLARDPRAAGREAGVDVPPWDVGWATAPGHRGENQDRVRTGTGWLVVCDGVGGHAGGARAATLAAEAAADALRTAEGPTPARRAVAVAHRAVRGGRVDPACHEMATTVTAARALGHGRRWVVAHVGDSPAWRVAEGRAVQVTQDHTVAGELLAEGAIGAATAAHHPGRRFVTRVAGAREGVEPDVVEVDLAGGAALVVATDGVADVLGPDAVAAVVGAAPDAAAAATALVRAAGRAGTTDDATAAVVRAGRPGGAGTGPSRAT</sequence>
<proteinExistence type="predicted"/>
<evidence type="ECO:0000313" key="3">
    <source>
        <dbReference type="Proteomes" id="UP001216390"/>
    </source>
</evidence>
<accession>A0AAF0BVE8</accession>
<dbReference type="InterPro" id="IPR036457">
    <property type="entry name" value="PPM-type-like_dom_sf"/>
</dbReference>
<organism evidence="2 3">
    <name type="scientific">Iamia majanohamensis</name>
    <dbReference type="NCBI Taxonomy" id="467976"/>
    <lineage>
        <taxon>Bacteria</taxon>
        <taxon>Bacillati</taxon>
        <taxon>Actinomycetota</taxon>
        <taxon>Acidimicrobiia</taxon>
        <taxon>Acidimicrobiales</taxon>
        <taxon>Iamiaceae</taxon>
        <taxon>Iamia</taxon>
    </lineage>
</organism>
<feature type="domain" description="PPM-type phosphatase" evidence="1">
    <location>
        <begin position="28"/>
        <end position="256"/>
    </location>
</feature>
<gene>
    <name evidence="2" type="ORF">PO878_19595</name>
</gene>
<dbReference type="SMART" id="SM00332">
    <property type="entry name" value="PP2Cc"/>
    <property type="match status" value="1"/>
</dbReference>
<dbReference type="KEGG" id="ima:PO878_19595"/>
<dbReference type="AlphaFoldDB" id="A0AAF0BVE8"/>
<dbReference type="PANTHER" id="PTHR47992">
    <property type="entry name" value="PROTEIN PHOSPHATASE"/>
    <property type="match status" value="1"/>
</dbReference>
<dbReference type="Gene3D" id="3.60.40.10">
    <property type="entry name" value="PPM-type phosphatase domain"/>
    <property type="match status" value="1"/>
</dbReference>
<dbReference type="InterPro" id="IPR001932">
    <property type="entry name" value="PPM-type_phosphatase-like_dom"/>
</dbReference>
<evidence type="ECO:0000313" key="2">
    <source>
        <dbReference type="EMBL" id="WCO66700.1"/>
    </source>
</evidence>
<keyword evidence="3" id="KW-1185">Reference proteome</keyword>
<reference evidence="2" key="1">
    <citation type="submission" date="2023-01" db="EMBL/GenBank/DDBJ databases">
        <title>The diversity of Class Acidimicrobiia in South China Sea sediment environments and the proposal of Iamia marina sp. nov., a novel species of the genus Iamia.</title>
        <authorList>
            <person name="He Y."/>
            <person name="Tian X."/>
        </authorList>
    </citation>
    <scope>NUCLEOTIDE SEQUENCE</scope>
    <source>
        <strain evidence="2">DSM 19957</strain>
    </source>
</reference>
<name>A0AAF0BVE8_9ACTN</name>
<dbReference type="Pfam" id="PF13672">
    <property type="entry name" value="PP2C_2"/>
    <property type="match status" value="1"/>
</dbReference>
<dbReference type="SUPFAM" id="SSF81606">
    <property type="entry name" value="PP2C-like"/>
    <property type="match status" value="1"/>
</dbReference>
<dbReference type="PROSITE" id="PS51746">
    <property type="entry name" value="PPM_2"/>
    <property type="match status" value="1"/>
</dbReference>
<dbReference type="RefSeq" id="WP_272736222.1">
    <property type="nucleotide sequence ID" value="NZ_CP116942.1"/>
</dbReference>
<evidence type="ECO:0000259" key="1">
    <source>
        <dbReference type="PROSITE" id="PS51746"/>
    </source>
</evidence>
<dbReference type="EMBL" id="CP116942">
    <property type="protein sequence ID" value="WCO66700.1"/>
    <property type="molecule type" value="Genomic_DNA"/>
</dbReference>
<dbReference type="SMART" id="SM00331">
    <property type="entry name" value="PP2C_SIG"/>
    <property type="match status" value="1"/>
</dbReference>